<accession>A0A0M7A750</accession>
<gene>
    <name evidence="1" type="ORF">LAX5112_02442</name>
</gene>
<dbReference type="AlphaFoldDB" id="A0A0M7A750"/>
<evidence type="ECO:0000313" key="1">
    <source>
        <dbReference type="EMBL" id="CTQ70272.1"/>
    </source>
</evidence>
<sequence length="61" mass="7314">MITQIVLVAMHGPEQIKFKSVRVSMVFNHLKMIVHRIEILRRVRRRRHRRPDAQAEAEKPC</sequence>
<keyword evidence="2" id="KW-1185">Reference proteome</keyword>
<protein>
    <submittedName>
        <fullName evidence="1">Uncharacterized protein</fullName>
    </submittedName>
</protein>
<proteinExistence type="predicted"/>
<reference evidence="2" key="1">
    <citation type="submission" date="2015-07" db="EMBL/GenBank/DDBJ databases">
        <authorList>
            <person name="Rodrigo-Torres Lidia"/>
            <person name="Arahal R.David."/>
        </authorList>
    </citation>
    <scope>NUCLEOTIDE SEQUENCE [LARGE SCALE GENOMIC DNA]</scope>
    <source>
        <strain evidence="2">CECT 5112</strain>
    </source>
</reference>
<evidence type="ECO:0000313" key="2">
    <source>
        <dbReference type="Proteomes" id="UP000053235"/>
    </source>
</evidence>
<organism evidence="1 2">
    <name type="scientific">Roseibium alexandrii</name>
    <dbReference type="NCBI Taxonomy" id="388408"/>
    <lineage>
        <taxon>Bacteria</taxon>
        <taxon>Pseudomonadati</taxon>
        <taxon>Pseudomonadota</taxon>
        <taxon>Alphaproteobacteria</taxon>
        <taxon>Hyphomicrobiales</taxon>
        <taxon>Stappiaceae</taxon>
        <taxon>Roseibium</taxon>
    </lineage>
</organism>
<dbReference type="EMBL" id="CXWD01000008">
    <property type="protein sequence ID" value="CTQ70272.1"/>
    <property type="molecule type" value="Genomic_DNA"/>
</dbReference>
<name>A0A0M7A750_9HYPH</name>
<dbReference type="Proteomes" id="UP000053235">
    <property type="component" value="Unassembled WGS sequence"/>
</dbReference>
<dbReference type="STRING" id="388408.LAX5112_02442"/>